<dbReference type="EMBL" id="JAHWGL010000005">
    <property type="protein sequence ID" value="MBW3127437.1"/>
    <property type="molecule type" value="Genomic_DNA"/>
</dbReference>
<dbReference type="InterPro" id="IPR014937">
    <property type="entry name" value="DUF1810"/>
</dbReference>
<keyword evidence="2" id="KW-1185">Reference proteome</keyword>
<organism evidence="1 2">
    <name type="scientific">Hymenobacter profundi</name>
    <dbReference type="NCBI Taxonomy" id="1982110"/>
    <lineage>
        <taxon>Bacteria</taxon>
        <taxon>Pseudomonadati</taxon>
        <taxon>Bacteroidota</taxon>
        <taxon>Cytophagia</taxon>
        <taxon>Cytophagales</taxon>
        <taxon>Hymenobacteraceae</taxon>
        <taxon>Hymenobacter</taxon>
    </lineage>
</organism>
<evidence type="ECO:0000313" key="1">
    <source>
        <dbReference type="EMBL" id="MBW3127437.1"/>
    </source>
</evidence>
<accession>A0ABS6WV19</accession>
<gene>
    <name evidence="1" type="ORF">KYK14_02650</name>
</gene>
<comment type="caution">
    <text evidence="1">The sequence shown here is derived from an EMBL/GenBank/DDBJ whole genome shotgun (WGS) entry which is preliminary data.</text>
</comment>
<protein>
    <submittedName>
        <fullName evidence="1">DUF1810 domain-containing protein</fullName>
    </submittedName>
</protein>
<name>A0ABS6WV19_9BACT</name>
<proteinExistence type="predicted"/>
<sequence length="138" mass="15444">MPNLTRFLDAQKSDYQTALSEIKNGRKRSHWMWYIFPQIQGLGFSETSKFYAIQDAAEAEAYLAHPVLGSRLLEISNALLTLSASNATSVFGSPDDLKLKSSMTLFASLPKADPVFQAVLDKFFNGTKDNKTLQILHR</sequence>
<evidence type="ECO:0000313" key="2">
    <source>
        <dbReference type="Proteomes" id="UP000826188"/>
    </source>
</evidence>
<dbReference type="PIRSF" id="PIRSF008546">
    <property type="entry name" value="UCP008546"/>
    <property type="match status" value="1"/>
</dbReference>
<dbReference type="Proteomes" id="UP000826188">
    <property type="component" value="Unassembled WGS sequence"/>
</dbReference>
<reference evidence="1 2" key="1">
    <citation type="submission" date="2021-07" db="EMBL/GenBank/DDBJ databases">
        <title>Hymenobacter profundi sp. nov., isolated from deep-sea water.</title>
        <authorList>
            <person name="Kim M.K."/>
        </authorList>
    </citation>
    <scope>NUCLEOTIDE SEQUENCE [LARGE SCALE GENOMIC DNA]</scope>
    <source>
        <strain evidence="1 2">M2</strain>
    </source>
</reference>
<dbReference type="RefSeq" id="WP_219156696.1">
    <property type="nucleotide sequence ID" value="NZ_JAHWGL010000005.1"/>
</dbReference>
<dbReference type="Pfam" id="PF08837">
    <property type="entry name" value="DUF1810"/>
    <property type="match status" value="1"/>
</dbReference>